<dbReference type="InterPro" id="IPR034804">
    <property type="entry name" value="SQR/QFR_C/D"/>
</dbReference>
<accession>A0A9D9IXF4</accession>
<dbReference type="EMBL" id="JADILW010000066">
    <property type="protein sequence ID" value="MBO8480402.1"/>
    <property type="molecule type" value="Genomic_DNA"/>
</dbReference>
<evidence type="ECO:0000313" key="2">
    <source>
        <dbReference type="EMBL" id="MBO8480402.1"/>
    </source>
</evidence>
<feature type="transmembrane region" description="Helical" evidence="1">
    <location>
        <begin position="164"/>
        <end position="187"/>
    </location>
</feature>
<reference evidence="2" key="1">
    <citation type="submission" date="2020-10" db="EMBL/GenBank/DDBJ databases">
        <authorList>
            <person name="Gilroy R."/>
        </authorList>
    </citation>
    <scope>NUCLEOTIDE SEQUENCE</scope>
    <source>
        <strain evidence="2">B3-1481</strain>
    </source>
</reference>
<comment type="caution">
    <text evidence="2">The sequence shown here is derived from an EMBL/GenBank/DDBJ whole genome shotgun (WGS) entry which is preliminary data.</text>
</comment>
<dbReference type="Proteomes" id="UP000823769">
    <property type="component" value="Unassembled WGS sequence"/>
</dbReference>
<evidence type="ECO:0000256" key="1">
    <source>
        <dbReference type="SAM" id="Phobius"/>
    </source>
</evidence>
<dbReference type="Gene3D" id="1.20.1300.10">
    <property type="entry name" value="Fumarate reductase/succinate dehydrogenase, transmembrane subunit"/>
    <property type="match status" value="1"/>
</dbReference>
<feature type="transmembrane region" description="Helical" evidence="1">
    <location>
        <begin position="12"/>
        <end position="34"/>
    </location>
</feature>
<gene>
    <name evidence="2" type="ORF">IAB76_04750</name>
</gene>
<name>A0A9D9IXF4_9BACT</name>
<dbReference type="CDD" id="cd03498">
    <property type="entry name" value="SQR_TypeB_2_TM"/>
    <property type="match status" value="1"/>
</dbReference>
<feature type="transmembrane region" description="Helical" evidence="1">
    <location>
        <begin position="72"/>
        <end position="96"/>
    </location>
</feature>
<feature type="transmembrane region" description="Helical" evidence="1">
    <location>
        <begin position="124"/>
        <end position="144"/>
    </location>
</feature>
<reference evidence="2" key="2">
    <citation type="journal article" date="2021" name="PeerJ">
        <title>Extensive microbial diversity within the chicken gut microbiome revealed by metagenomics and culture.</title>
        <authorList>
            <person name="Gilroy R."/>
            <person name="Ravi A."/>
            <person name="Getino M."/>
            <person name="Pursley I."/>
            <person name="Horton D.L."/>
            <person name="Alikhan N.F."/>
            <person name="Baker D."/>
            <person name="Gharbi K."/>
            <person name="Hall N."/>
            <person name="Watson M."/>
            <person name="Adriaenssens E.M."/>
            <person name="Foster-Nyarko E."/>
            <person name="Jarju S."/>
            <person name="Secka A."/>
            <person name="Antonio M."/>
            <person name="Oren A."/>
            <person name="Chaudhuri R.R."/>
            <person name="La Ragione R."/>
            <person name="Hildebrand F."/>
            <person name="Pallen M.J."/>
        </authorList>
    </citation>
    <scope>NUCLEOTIDE SEQUENCE</scope>
    <source>
        <strain evidence="2">B3-1481</strain>
    </source>
</reference>
<dbReference type="NCBIfam" id="TIGR02046">
    <property type="entry name" value="sdhC_b558_fam"/>
    <property type="match status" value="1"/>
</dbReference>
<proteinExistence type="predicted"/>
<protein>
    <submittedName>
        <fullName evidence="2">Succinate dehydrogenase cytochrome b subunit</fullName>
    </submittedName>
</protein>
<feature type="transmembrane region" description="Helical" evidence="1">
    <location>
        <begin position="213"/>
        <end position="235"/>
    </location>
</feature>
<sequence length="241" mass="27077">MFIFNSSIGKKFVQAVSGAFLIIFLLLHTTINFFSVIDSCTGKFGAVAADDKLFSAGDGLFKLGCDFMSTPVISILVPVLALGFLVHIIYGCWLTWKNIKARGGYKRYEVKSRAATDSWSARNMFVLGLLIILGIAVHLTHFWAYMQLPEMFGIGNYEDNPYDLLMATFGSWWVLAIYLVWFVVLWFHLTHGFWSMFQTVGWDGSVWFKRIKVIGVIVATLICVLLAVVAVNGFIEARMLA</sequence>
<dbReference type="SUPFAM" id="SSF81343">
    <property type="entry name" value="Fumarate reductase respiratory complex transmembrane subunits"/>
    <property type="match status" value="1"/>
</dbReference>
<keyword evidence="1" id="KW-0472">Membrane</keyword>
<dbReference type="AlphaFoldDB" id="A0A9D9IXF4"/>
<organism evidence="2 3">
    <name type="scientific">Candidatus Cryptobacteroides avistercoris</name>
    <dbReference type="NCBI Taxonomy" id="2840758"/>
    <lineage>
        <taxon>Bacteria</taxon>
        <taxon>Pseudomonadati</taxon>
        <taxon>Bacteroidota</taxon>
        <taxon>Bacteroidia</taxon>
        <taxon>Bacteroidales</taxon>
        <taxon>Candidatus Cryptobacteroides</taxon>
    </lineage>
</organism>
<keyword evidence="1" id="KW-1133">Transmembrane helix</keyword>
<dbReference type="InterPro" id="IPR011138">
    <property type="entry name" value="Cytochrome_b-558"/>
</dbReference>
<dbReference type="GO" id="GO:0016020">
    <property type="term" value="C:membrane"/>
    <property type="evidence" value="ECO:0007669"/>
    <property type="project" value="InterPro"/>
</dbReference>
<evidence type="ECO:0000313" key="3">
    <source>
        <dbReference type="Proteomes" id="UP000823769"/>
    </source>
</evidence>
<keyword evidence="1" id="KW-0812">Transmembrane</keyword>